<comment type="caution">
    <text evidence="2">The sequence shown here is derived from an EMBL/GenBank/DDBJ whole genome shotgun (WGS) entry which is preliminary data.</text>
</comment>
<organism evidence="2 3">
    <name type="scientific">Dendrobium nobile</name>
    <name type="common">Orchid</name>
    <dbReference type="NCBI Taxonomy" id="94219"/>
    <lineage>
        <taxon>Eukaryota</taxon>
        <taxon>Viridiplantae</taxon>
        <taxon>Streptophyta</taxon>
        <taxon>Embryophyta</taxon>
        <taxon>Tracheophyta</taxon>
        <taxon>Spermatophyta</taxon>
        <taxon>Magnoliopsida</taxon>
        <taxon>Liliopsida</taxon>
        <taxon>Asparagales</taxon>
        <taxon>Orchidaceae</taxon>
        <taxon>Epidendroideae</taxon>
        <taxon>Malaxideae</taxon>
        <taxon>Dendrobiinae</taxon>
        <taxon>Dendrobium</taxon>
    </lineage>
</organism>
<proteinExistence type="predicted"/>
<protein>
    <submittedName>
        <fullName evidence="2">Uncharacterized protein</fullName>
    </submittedName>
</protein>
<reference evidence="2" key="1">
    <citation type="journal article" date="2022" name="Front. Genet.">
        <title>Chromosome-Scale Assembly of the Dendrobium nobile Genome Provides Insights Into the Molecular Mechanism of the Biosynthesis of the Medicinal Active Ingredient of Dendrobium.</title>
        <authorList>
            <person name="Xu Q."/>
            <person name="Niu S.-C."/>
            <person name="Li K.-L."/>
            <person name="Zheng P.-J."/>
            <person name="Zhang X.-J."/>
            <person name="Jia Y."/>
            <person name="Liu Y."/>
            <person name="Niu Y.-X."/>
            <person name="Yu L.-H."/>
            <person name="Chen D.-F."/>
            <person name="Zhang G.-Q."/>
        </authorList>
    </citation>
    <scope>NUCLEOTIDE SEQUENCE</scope>
    <source>
        <tissue evidence="2">Leaf</tissue>
    </source>
</reference>
<evidence type="ECO:0000313" key="2">
    <source>
        <dbReference type="EMBL" id="KAI0519226.1"/>
    </source>
</evidence>
<gene>
    <name evidence="2" type="ORF">KFK09_006668</name>
</gene>
<accession>A0A8T3BT19</accession>
<sequence>MEVGRTIVGDGGREDRSRQETGGSTLVELYVSSSGPAEVRALGGVAAKVMASGESEGLCVGEGLRWWSGEAPAVVRHGFVFDLLFSSLLFIFDASRLCDFAGGIELARVTSTAPRWLFDFAPWTIIPSCRIGSYNILIGSNNGSSMALKLSSNNIRGVGFAVSFSISFGLFLRRSGKFCTSSLAWSLFDFAP</sequence>
<name>A0A8T3BT19_DENNO</name>
<feature type="region of interest" description="Disordered" evidence="1">
    <location>
        <begin position="1"/>
        <end position="21"/>
    </location>
</feature>
<dbReference type="Proteomes" id="UP000829196">
    <property type="component" value="Unassembled WGS sequence"/>
</dbReference>
<dbReference type="EMBL" id="JAGYWB010000006">
    <property type="protein sequence ID" value="KAI0519226.1"/>
    <property type="molecule type" value="Genomic_DNA"/>
</dbReference>
<keyword evidence="3" id="KW-1185">Reference proteome</keyword>
<evidence type="ECO:0000313" key="3">
    <source>
        <dbReference type="Proteomes" id="UP000829196"/>
    </source>
</evidence>
<dbReference type="AlphaFoldDB" id="A0A8T3BT19"/>
<evidence type="ECO:0000256" key="1">
    <source>
        <dbReference type="SAM" id="MobiDB-lite"/>
    </source>
</evidence>